<reference evidence="2 3" key="1">
    <citation type="journal article" date="2008" name="Science">
        <title>The Physcomitrella genome reveals evolutionary insights into the conquest of land by plants.</title>
        <authorList>
            <person name="Rensing S."/>
            <person name="Lang D."/>
            <person name="Zimmer A."/>
            <person name="Terry A."/>
            <person name="Salamov A."/>
            <person name="Shapiro H."/>
            <person name="Nishiyama T."/>
            <person name="Perroud P.-F."/>
            <person name="Lindquist E."/>
            <person name="Kamisugi Y."/>
            <person name="Tanahashi T."/>
            <person name="Sakakibara K."/>
            <person name="Fujita T."/>
            <person name="Oishi K."/>
            <person name="Shin-I T."/>
            <person name="Kuroki Y."/>
            <person name="Toyoda A."/>
            <person name="Suzuki Y."/>
            <person name="Hashimoto A."/>
            <person name="Yamaguchi K."/>
            <person name="Sugano A."/>
            <person name="Kohara Y."/>
            <person name="Fujiyama A."/>
            <person name="Anterola A."/>
            <person name="Aoki S."/>
            <person name="Ashton N."/>
            <person name="Barbazuk W.B."/>
            <person name="Barker E."/>
            <person name="Bennetzen J."/>
            <person name="Bezanilla M."/>
            <person name="Blankenship R."/>
            <person name="Cho S.H."/>
            <person name="Dutcher S."/>
            <person name="Estelle M."/>
            <person name="Fawcett J.A."/>
            <person name="Gundlach H."/>
            <person name="Hanada K."/>
            <person name="Heyl A."/>
            <person name="Hicks K.A."/>
            <person name="Hugh J."/>
            <person name="Lohr M."/>
            <person name="Mayer K."/>
            <person name="Melkozernov A."/>
            <person name="Murata T."/>
            <person name="Nelson D."/>
            <person name="Pils B."/>
            <person name="Prigge M."/>
            <person name="Reiss B."/>
            <person name="Renner T."/>
            <person name="Rombauts S."/>
            <person name="Rushton P."/>
            <person name="Sanderfoot A."/>
            <person name="Schween G."/>
            <person name="Shiu S.-H."/>
            <person name="Stueber K."/>
            <person name="Theodoulou F.L."/>
            <person name="Tu H."/>
            <person name="Van de Peer Y."/>
            <person name="Verrier P.J."/>
            <person name="Waters E."/>
            <person name="Wood A."/>
            <person name="Yang L."/>
            <person name="Cove D."/>
            <person name="Cuming A."/>
            <person name="Hasebe M."/>
            <person name="Lucas S."/>
            <person name="Mishler D.B."/>
            <person name="Reski R."/>
            <person name="Grigoriev I."/>
            <person name="Quatrano R.S."/>
            <person name="Boore J.L."/>
        </authorList>
    </citation>
    <scope>NUCLEOTIDE SEQUENCE [LARGE SCALE GENOMIC DNA]</scope>
    <source>
        <strain evidence="2 3">cv. Gransden 2004</strain>
    </source>
</reference>
<keyword evidence="1" id="KW-0812">Transmembrane</keyword>
<keyword evidence="1" id="KW-1133">Transmembrane helix</keyword>
<evidence type="ECO:0000256" key="1">
    <source>
        <dbReference type="SAM" id="Phobius"/>
    </source>
</evidence>
<reference evidence="2 3" key="2">
    <citation type="journal article" date="2018" name="Plant J.">
        <title>The Physcomitrella patens chromosome-scale assembly reveals moss genome structure and evolution.</title>
        <authorList>
            <person name="Lang D."/>
            <person name="Ullrich K.K."/>
            <person name="Murat F."/>
            <person name="Fuchs J."/>
            <person name="Jenkins J."/>
            <person name="Haas F.B."/>
            <person name="Piednoel M."/>
            <person name="Gundlach H."/>
            <person name="Van Bel M."/>
            <person name="Meyberg R."/>
            <person name="Vives C."/>
            <person name="Morata J."/>
            <person name="Symeonidi A."/>
            <person name="Hiss M."/>
            <person name="Muchero W."/>
            <person name="Kamisugi Y."/>
            <person name="Saleh O."/>
            <person name="Blanc G."/>
            <person name="Decker E.L."/>
            <person name="van Gessel N."/>
            <person name="Grimwood J."/>
            <person name="Hayes R.D."/>
            <person name="Graham S.W."/>
            <person name="Gunter L.E."/>
            <person name="McDaniel S.F."/>
            <person name="Hoernstein S.N.W."/>
            <person name="Larsson A."/>
            <person name="Li F.W."/>
            <person name="Perroud P.F."/>
            <person name="Phillips J."/>
            <person name="Ranjan P."/>
            <person name="Rokshar D.S."/>
            <person name="Rothfels C.J."/>
            <person name="Schneider L."/>
            <person name="Shu S."/>
            <person name="Stevenson D.W."/>
            <person name="Thummler F."/>
            <person name="Tillich M."/>
            <person name="Villarreal Aguilar J.C."/>
            <person name="Widiez T."/>
            <person name="Wong G.K."/>
            <person name="Wymore A."/>
            <person name="Zhang Y."/>
            <person name="Zimmer A.D."/>
            <person name="Quatrano R.S."/>
            <person name="Mayer K.F.X."/>
            <person name="Goodstein D."/>
            <person name="Casacuberta J.M."/>
            <person name="Vandepoele K."/>
            <person name="Reski R."/>
            <person name="Cuming A.C."/>
            <person name="Tuskan G.A."/>
            <person name="Maumus F."/>
            <person name="Salse J."/>
            <person name="Schmutz J."/>
            <person name="Rensing S.A."/>
        </authorList>
    </citation>
    <scope>NUCLEOTIDE SEQUENCE [LARGE SCALE GENOMIC DNA]</scope>
    <source>
        <strain evidence="2 3">cv. Gransden 2004</strain>
    </source>
</reference>
<accession>A0A7I4EU99</accession>
<dbReference type="Proteomes" id="UP000006727">
    <property type="component" value="Chromosome 3"/>
</dbReference>
<feature type="transmembrane region" description="Helical" evidence="1">
    <location>
        <begin position="64"/>
        <end position="84"/>
    </location>
</feature>
<keyword evidence="3" id="KW-1185">Reference proteome</keyword>
<dbReference type="AlphaFoldDB" id="A0A7I4EU99"/>
<dbReference type="EnsemblPlants" id="Pp3c3_3980V3.2">
    <property type="protein sequence ID" value="PAC:32940697.CDS.1"/>
    <property type="gene ID" value="Pp3c3_3980"/>
</dbReference>
<reference evidence="2" key="3">
    <citation type="submission" date="2020-12" db="UniProtKB">
        <authorList>
            <consortium name="EnsemblPlants"/>
        </authorList>
    </citation>
    <scope>IDENTIFICATION</scope>
</reference>
<dbReference type="Gramene" id="Pp3c3_3980V3.2">
    <property type="protein sequence ID" value="PAC:32940697.CDS.1"/>
    <property type="gene ID" value="Pp3c3_3980"/>
</dbReference>
<organism evidence="2 3">
    <name type="scientific">Physcomitrium patens</name>
    <name type="common">Spreading-leaved earth moss</name>
    <name type="synonym">Physcomitrella patens</name>
    <dbReference type="NCBI Taxonomy" id="3218"/>
    <lineage>
        <taxon>Eukaryota</taxon>
        <taxon>Viridiplantae</taxon>
        <taxon>Streptophyta</taxon>
        <taxon>Embryophyta</taxon>
        <taxon>Bryophyta</taxon>
        <taxon>Bryophytina</taxon>
        <taxon>Bryopsida</taxon>
        <taxon>Funariidae</taxon>
        <taxon>Funariales</taxon>
        <taxon>Funariaceae</taxon>
        <taxon>Physcomitrium</taxon>
    </lineage>
</organism>
<keyword evidence="1" id="KW-0472">Membrane</keyword>
<protein>
    <submittedName>
        <fullName evidence="2">Uncharacterized protein</fullName>
    </submittedName>
</protein>
<evidence type="ECO:0000313" key="2">
    <source>
        <dbReference type="EnsemblPlants" id="PAC:32940697.CDS.1"/>
    </source>
</evidence>
<name>A0A7I4EU99_PHYPA</name>
<proteinExistence type="predicted"/>
<sequence>MTLTRELSCDVACLQITSASVQLIWCIECLIPAEPHYHNHTCVSYKCAHSTTHIHRAGISTLSIYSFELIFVLSLIIFCSFCLLDCELCLIPLSFSSNATGICTKSLYSDIDALQRWLSL</sequence>
<dbReference type="InParanoid" id="A0A7I4EU99"/>
<dbReference type="EMBL" id="ABEU02000003">
    <property type="status" value="NOT_ANNOTATED_CDS"/>
    <property type="molecule type" value="Genomic_DNA"/>
</dbReference>
<evidence type="ECO:0000313" key="3">
    <source>
        <dbReference type="Proteomes" id="UP000006727"/>
    </source>
</evidence>